<name>R9P817_PSEHS</name>
<organism evidence="2 3">
    <name type="scientific">Pseudozyma hubeiensis (strain SY62)</name>
    <name type="common">Yeast</name>
    <dbReference type="NCBI Taxonomy" id="1305764"/>
    <lineage>
        <taxon>Eukaryota</taxon>
        <taxon>Fungi</taxon>
        <taxon>Dikarya</taxon>
        <taxon>Basidiomycota</taxon>
        <taxon>Ustilaginomycotina</taxon>
        <taxon>Ustilaginomycetes</taxon>
        <taxon>Ustilaginales</taxon>
        <taxon>Ustilaginaceae</taxon>
        <taxon>Pseudozyma</taxon>
    </lineage>
</organism>
<feature type="region of interest" description="Disordered" evidence="1">
    <location>
        <begin position="186"/>
        <end position="219"/>
    </location>
</feature>
<keyword evidence="3" id="KW-1185">Reference proteome</keyword>
<dbReference type="AlphaFoldDB" id="R9P817"/>
<evidence type="ECO:0000313" key="2">
    <source>
        <dbReference type="EMBL" id="GAC94235.1"/>
    </source>
</evidence>
<sequence length="255" mass="27957">MPPVPLNGKAHVCRPITRSRIRGCVQLSTRTCIDVAEETAVTTRVSALQPPRTRVLRLRARCKAGHSFGEGWTIIDDVKRCSIFPPRSWCCPVTYTVCKAADCTMSRQGIGRVDAAAMLSSEPGDSCLSVAANFRNGAPCEIHCREPRRPCVGPFAERARCLGCMPMLFRLLVSSPLHLLDSHVDDASSGETRRSHSTEVSRHQPTRSQSLRLAGKRSTEASDQVHRLFLSSATDRAMTRYHLSSGQTLLSSLAA</sequence>
<protein>
    <submittedName>
        <fullName evidence="2">Uncharacterized protein</fullName>
    </submittedName>
</protein>
<dbReference type="GeneID" id="24107101"/>
<dbReference type="EMBL" id="DF238783">
    <property type="protein sequence ID" value="GAC94235.1"/>
    <property type="molecule type" value="Genomic_DNA"/>
</dbReference>
<dbReference type="RefSeq" id="XP_012187822.1">
    <property type="nucleotide sequence ID" value="XM_012332432.1"/>
</dbReference>
<feature type="compositionally biased region" description="Basic and acidic residues" evidence="1">
    <location>
        <begin position="186"/>
        <end position="202"/>
    </location>
</feature>
<evidence type="ECO:0000313" key="3">
    <source>
        <dbReference type="Proteomes" id="UP000014071"/>
    </source>
</evidence>
<dbReference type="Proteomes" id="UP000014071">
    <property type="component" value="Unassembled WGS sequence"/>
</dbReference>
<evidence type="ECO:0000256" key="1">
    <source>
        <dbReference type="SAM" id="MobiDB-lite"/>
    </source>
</evidence>
<proteinExistence type="predicted"/>
<dbReference type="HOGENOM" id="CLU_1090408_0_0_1"/>
<gene>
    <name evidence="2" type="ORF">PHSY_001806</name>
</gene>
<accession>R9P817</accession>
<reference evidence="3" key="1">
    <citation type="journal article" date="2013" name="Genome Announc.">
        <title>Draft genome sequence of the basidiomycetous yeast-like fungus Pseudozyma hubeiensis SY62, which produces an abundant amount of the biosurfactant mannosylerythritol lipids.</title>
        <authorList>
            <person name="Konishi M."/>
            <person name="Hatada Y."/>
            <person name="Horiuchi J."/>
        </authorList>
    </citation>
    <scope>NUCLEOTIDE SEQUENCE [LARGE SCALE GENOMIC DNA]</scope>
    <source>
        <strain evidence="3">SY62</strain>
    </source>
</reference>